<sequence>MSWCFSFGLHSSVSYRENSIRNASVQFLVTCRNCSGMTRQITRLDYGKLHSRIQMVWNIRYE</sequence>
<dbReference type="Proteomes" id="UP000011668">
    <property type="component" value="Unassembled WGS sequence"/>
</dbReference>
<organism evidence="1 2">
    <name type="scientific">Thanatephorus cucumeris (strain AG1-IA)</name>
    <name type="common">Rice sheath blight fungus</name>
    <name type="synonym">Rhizoctonia solani</name>
    <dbReference type="NCBI Taxonomy" id="983506"/>
    <lineage>
        <taxon>Eukaryota</taxon>
        <taxon>Fungi</taxon>
        <taxon>Dikarya</taxon>
        <taxon>Basidiomycota</taxon>
        <taxon>Agaricomycotina</taxon>
        <taxon>Agaricomycetes</taxon>
        <taxon>Cantharellales</taxon>
        <taxon>Ceratobasidiaceae</taxon>
        <taxon>Rhizoctonia</taxon>
        <taxon>Rhizoctonia solani AG-1</taxon>
    </lineage>
</organism>
<accession>L8X119</accession>
<dbReference type="EMBL" id="AFRT01000868">
    <property type="protein sequence ID" value="ELU42294.1"/>
    <property type="molecule type" value="Genomic_DNA"/>
</dbReference>
<evidence type="ECO:0000313" key="2">
    <source>
        <dbReference type="Proteomes" id="UP000011668"/>
    </source>
</evidence>
<proteinExistence type="predicted"/>
<protein>
    <submittedName>
        <fullName evidence="1">Uncharacterized protein</fullName>
    </submittedName>
</protein>
<dbReference type="AlphaFoldDB" id="L8X119"/>
<evidence type="ECO:0000313" key="1">
    <source>
        <dbReference type="EMBL" id="ELU42294.1"/>
    </source>
</evidence>
<keyword evidence="2" id="KW-1185">Reference proteome</keyword>
<name>L8X119_THACA</name>
<reference evidence="1 2" key="1">
    <citation type="journal article" date="2013" name="Nat. Commun.">
        <title>The evolution and pathogenic mechanisms of the rice sheath blight pathogen.</title>
        <authorList>
            <person name="Zheng A."/>
            <person name="Lin R."/>
            <person name="Xu L."/>
            <person name="Qin P."/>
            <person name="Tang C."/>
            <person name="Ai P."/>
            <person name="Zhang D."/>
            <person name="Liu Y."/>
            <person name="Sun Z."/>
            <person name="Feng H."/>
            <person name="Wang Y."/>
            <person name="Chen Y."/>
            <person name="Liang X."/>
            <person name="Fu R."/>
            <person name="Li Q."/>
            <person name="Zhang J."/>
            <person name="Yu X."/>
            <person name="Xie Z."/>
            <person name="Ding L."/>
            <person name="Guan P."/>
            <person name="Tang J."/>
            <person name="Liang Y."/>
            <person name="Wang S."/>
            <person name="Deng Q."/>
            <person name="Li S."/>
            <person name="Zhu J."/>
            <person name="Wang L."/>
            <person name="Liu H."/>
            <person name="Li P."/>
        </authorList>
    </citation>
    <scope>NUCLEOTIDE SEQUENCE [LARGE SCALE GENOMIC DNA]</scope>
    <source>
        <strain evidence="2">AG-1 IA</strain>
    </source>
</reference>
<dbReference type="HOGENOM" id="CLU_2905737_0_0_1"/>
<comment type="caution">
    <text evidence="1">The sequence shown here is derived from an EMBL/GenBank/DDBJ whole genome shotgun (WGS) entry which is preliminary data.</text>
</comment>
<gene>
    <name evidence="1" type="ORF">AG1IA_03679</name>
</gene>